<keyword evidence="17" id="KW-1185">Reference proteome</keyword>
<evidence type="ECO:0000256" key="8">
    <source>
        <dbReference type="ARBA" id="ARBA00023049"/>
    </source>
</evidence>
<feature type="binding site" evidence="12">
    <location>
        <position position="412"/>
    </location>
    <ligand>
        <name>Ca(2+)</name>
        <dbReference type="ChEBI" id="CHEBI:29108"/>
        <label>4</label>
    </ligand>
</feature>
<feature type="repeat" description="Hemopexin" evidence="13">
    <location>
        <begin position="408"/>
        <end position="455"/>
    </location>
</feature>
<feature type="binding site" evidence="12">
    <location>
        <position position="148"/>
    </location>
    <ligand>
        <name>Ca(2+)</name>
        <dbReference type="ChEBI" id="CHEBI:29108"/>
        <label>2</label>
    </ligand>
</feature>
<feature type="binding site" evidence="12">
    <location>
        <position position="155"/>
    </location>
    <ligand>
        <name>Ca(2+)</name>
        <dbReference type="ChEBI" id="CHEBI:29108"/>
        <label>1</label>
    </ligand>
</feature>
<comment type="cofactor">
    <cofactor evidence="12">
        <name>Zn(2+)</name>
        <dbReference type="ChEBI" id="CHEBI:29105"/>
    </cofactor>
    <text evidence="12">Binds 2 Zn(2+) ions per subunit.</text>
</comment>
<feature type="binding site" evidence="12">
    <location>
        <position position="150"/>
    </location>
    <ligand>
        <name>Zn(2+)</name>
        <dbReference type="ChEBI" id="CHEBI:29105"/>
        <label>1</label>
    </ligand>
</feature>
<comment type="similarity">
    <text evidence="1">Belongs to the peptidase M10A family.</text>
</comment>
<feature type="binding site" evidence="12">
    <location>
        <position position="129"/>
    </location>
    <ligand>
        <name>Ca(2+)</name>
        <dbReference type="ChEBI" id="CHEBI:29108"/>
        <label>3</label>
    </ligand>
</feature>
<dbReference type="PANTHER" id="PTHR10201">
    <property type="entry name" value="MATRIX METALLOPROTEINASE"/>
    <property type="match status" value="1"/>
</dbReference>
<dbReference type="Pfam" id="PF00413">
    <property type="entry name" value="Peptidase_M10"/>
    <property type="match status" value="1"/>
</dbReference>
<dbReference type="PROSITE" id="PS51642">
    <property type="entry name" value="HEMOPEXIN_2"/>
    <property type="match status" value="4"/>
</dbReference>
<dbReference type="InterPro" id="IPR006026">
    <property type="entry name" value="Peptidase_Metallo"/>
</dbReference>
<proteinExistence type="inferred from homology"/>
<dbReference type="GO" id="GO:0006508">
    <property type="term" value="P:proteolysis"/>
    <property type="evidence" value="ECO:0007669"/>
    <property type="project" value="UniProtKB-KW"/>
</dbReference>
<feature type="binding site" evidence="12">
    <location>
        <position position="124"/>
    </location>
    <ligand>
        <name>Zn(2+)</name>
        <dbReference type="ChEBI" id="CHEBI:29105"/>
        <label>1</label>
    </ligand>
</feature>
<name>A0A2T7PHJ9_POMCA</name>
<feature type="binding site" evidence="12">
    <location>
        <position position="130"/>
    </location>
    <ligand>
        <name>Ca(2+)</name>
        <dbReference type="ChEBI" id="CHEBI:29108"/>
        <label>3</label>
    </ligand>
</feature>
<dbReference type="GO" id="GO:0004222">
    <property type="term" value="F:metalloendopeptidase activity"/>
    <property type="evidence" value="ECO:0007669"/>
    <property type="project" value="InterPro"/>
</dbReference>
<feature type="binding site" evidence="11">
    <location>
        <position position="183"/>
    </location>
    <ligand>
        <name>Zn(2+)</name>
        <dbReference type="ChEBI" id="CHEBI:29105"/>
        <label>2</label>
        <note>catalytic</note>
    </ligand>
</feature>
<dbReference type="InterPro" id="IPR000585">
    <property type="entry name" value="Hemopexin-like_dom"/>
</dbReference>
<feature type="binding site" evidence="12">
    <location>
        <position position="313"/>
    </location>
    <ligand>
        <name>Ca(2+)</name>
        <dbReference type="ChEBI" id="CHEBI:29108"/>
        <label>4</label>
    </ligand>
</feature>
<dbReference type="InterPro" id="IPR018487">
    <property type="entry name" value="Hemopexin-like_repeat"/>
</dbReference>
<dbReference type="InterPro" id="IPR036365">
    <property type="entry name" value="PGBD-like_sf"/>
</dbReference>
<comment type="caution">
    <text evidence="16">The sequence shown here is derived from an EMBL/GenBank/DDBJ whole genome shotgun (WGS) entry which is preliminary data.</text>
</comment>
<evidence type="ECO:0000256" key="1">
    <source>
        <dbReference type="ARBA" id="ARBA00010370"/>
    </source>
</evidence>
<feature type="binding site" evidence="11">
    <location>
        <position position="173"/>
    </location>
    <ligand>
        <name>Zn(2+)</name>
        <dbReference type="ChEBI" id="CHEBI:29105"/>
        <label>2</label>
        <note>catalytic</note>
    </ligand>
</feature>
<evidence type="ECO:0000256" key="5">
    <source>
        <dbReference type="ARBA" id="ARBA00022737"/>
    </source>
</evidence>
<dbReference type="PANTHER" id="PTHR10201:SF291">
    <property type="entry name" value="MATRIX METALLOPROTEINASE 1, ISOFORM C-RELATED"/>
    <property type="match status" value="1"/>
</dbReference>
<dbReference type="GO" id="GO:0008270">
    <property type="term" value="F:zinc ion binding"/>
    <property type="evidence" value="ECO:0007669"/>
    <property type="project" value="InterPro"/>
</dbReference>
<dbReference type="SMART" id="SM00120">
    <property type="entry name" value="HX"/>
    <property type="match status" value="4"/>
</dbReference>
<evidence type="ECO:0000256" key="2">
    <source>
        <dbReference type="ARBA" id="ARBA00022670"/>
    </source>
</evidence>
<feature type="binding site" evidence="12">
    <location>
        <position position="122"/>
    </location>
    <ligand>
        <name>Zn(2+)</name>
        <dbReference type="ChEBI" id="CHEBI:29105"/>
        <label>1</label>
    </ligand>
</feature>
<dbReference type="Gene3D" id="2.110.10.10">
    <property type="entry name" value="Hemopexin-like domain"/>
    <property type="match status" value="1"/>
</dbReference>
<feature type="binding site" evidence="12">
    <location>
        <position position="268"/>
    </location>
    <ligand>
        <name>Ca(2+)</name>
        <dbReference type="ChEBI" id="CHEBI:29108"/>
        <label>5</label>
    </ligand>
</feature>
<organism evidence="16 17">
    <name type="scientific">Pomacea canaliculata</name>
    <name type="common">Golden apple snail</name>
    <dbReference type="NCBI Taxonomy" id="400727"/>
    <lineage>
        <taxon>Eukaryota</taxon>
        <taxon>Metazoa</taxon>
        <taxon>Spiralia</taxon>
        <taxon>Lophotrochozoa</taxon>
        <taxon>Mollusca</taxon>
        <taxon>Gastropoda</taxon>
        <taxon>Caenogastropoda</taxon>
        <taxon>Architaenioglossa</taxon>
        <taxon>Ampullarioidea</taxon>
        <taxon>Ampullariidae</taxon>
        <taxon>Pomacea</taxon>
    </lineage>
</organism>
<dbReference type="SUPFAM" id="SSF50923">
    <property type="entry name" value="Hemopexin-like domain"/>
    <property type="match status" value="1"/>
</dbReference>
<feature type="binding site" evidence="12">
    <location>
        <position position="155"/>
    </location>
    <ligand>
        <name>Ca(2+)</name>
        <dbReference type="ChEBI" id="CHEBI:29108"/>
        <label>3</label>
    </ligand>
</feature>
<dbReference type="SMART" id="SM00235">
    <property type="entry name" value="ZnMc"/>
    <property type="match status" value="1"/>
</dbReference>
<keyword evidence="6" id="KW-0378">Hydrolase</keyword>
<feature type="repeat" description="Hemopexin" evidence="13">
    <location>
        <begin position="360"/>
        <end position="407"/>
    </location>
</feature>
<evidence type="ECO:0000256" key="6">
    <source>
        <dbReference type="ARBA" id="ARBA00022801"/>
    </source>
</evidence>
<feature type="binding site" evidence="12">
    <location>
        <position position="191"/>
    </location>
    <ligand>
        <name>Zn(2+)</name>
        <dbReference type="ChEBI" id="CHEBI:29105"/>
        <label>2</label>
        <note>catalytic</note>
    </ligand>
</feature>
<feature type="binding site" evidence="12">
    <location>
        <position position="137"/>
    </location>
    <ligand>
        <name>Zn(2+)</name>
        <dbReference type="ChEBI" id="CHEBI:29105"/>
        <label>1</label>
    </ligand>
</feature>
<accession>A0A2T7PHJ9</accession>
<dbReference type="AlphaFoldDB" id="A0A2T7PHJ9"/>
<feature type="binding site" evidence="12">
    <location>
        <position position="146"/>
    </location>
    <ligand>
        <name>Ca(2+)</name>
        <dbReference type="ChEBI" id="CHEBI:29108"/>
        <label>2</label>
    </ligand>
</feature>
<dbReference type="InterPro" id="IPR021190">
    <property type="entry name" value="Pept_M10A"/>
</dbReference>
<sequence length="497" mass="56639">MGRIPETGVIDRRTEELMSKPRCGNLDSGMRPDSNQVRSDLGREESNRAGRRKRYTQAPSKWGKKDLSFKILNYTPDMEIPVTRDTIMSAFKVWSDATQLTFTEVKAGSNADILIQFASRYHQDGYPFDGKGMILAHAFFPGEGKGGDTHFDDDERWTSNSTDGVDLFMVAAHEFGHALGLAHSADPGALMYPWYQGFSGPFVLPHDDSMGIQSLYGPPRGPVDFDNKSTVSTVSSSSTPDGTHTVNPTPGGDDEVSPDPCTTPFDAITVIRTEVFLFIGKWFWRMDSRNILEAPVHIHKFWYGLPKTLTKIDAVFERPGDKKIVFFSGDRYWTFNANHMVAGFPSEGRPITEFGIPADVKHIDTVFIWGFNQRTYLVYGDMYWKLDVNNTYVEYDYPRDMSIWRGVPVPLDAAFQYWDGKTYFFQNRQYWKFYDVKMQVDPYYPKSIADDWLQCSKKLPLDQPAKQLEQISSTASSQPFALHFIFLLIWSVLFMPA</sequence>
<feature type="binding site" evidence="12">
    <location>
        <position position="152"/>
    </location>
    <ligand>
        <name>Ca(2+)</name>
        <dbReference type="ChEBI" id="CHEBI:29108"/>
        <label>3</label>
    </ligand>
</feature>
<comment type="cofactor">
    <cofactor evidence="12">
        <name>Ca(2+)</name>
        <dbReference type="ChEBI" id="CHEBI:29108"/>
    </cofactor>
    <text evidence="12">Can bind about 5 Ca(2+) ions per subunit.</text>
</comment>
<dbReference type="Pfam" id="PF00045">
    <property type="entry name" value="Hemopexin"/>
    <property type="match status" value="3"/>
</dbReference>
<evidence type="ECO:0000256" key="9">
    <source>
        <dbReference type="ARBA" id="ARBA00023145"/>
    </source>
</evidence>
<evidence type="ECO:0000256" key="12">
    <source>
        <dbReference type="PIRSR" id="PIRSR621190-2"/>
    </source>
</evidence>
<dbReference type="InterPro" id="IPR024079">
    <property type="entry name" value="MetalloPept_cat_dom_sf"/>
</dbReference>
<feature type="binding site" evidence="12">
    <location>
        <position position="153"/>
    </location>
    <ligand>
        <name>Ca(2+)</name>
        <dbReference type="ChEBI" id="CHEBI:29108"/>
        <label>1</label>
    </ligand>
</feature>
<keyword evidence="9" id="KW-0865">Zymogen</keyword>
<dbReference type="SUPFAM" id="SSF55486">
    <property type="entry name" value="Metalloproteases ('zincins'), catalytic domain"/>
    <property type="match status" value="1"/>
</dbReference>
<reference evidence="16 17" key="1">
    <citation type="submission" date="2018-04" db="EMBL/GenBank/DDBJ databases">
        <title>The genome of golden apple snail Pomacea canaliculata provides insight into stress tolerance and invasive adaptation.</title>
        <authorList>
            <person name="Liu C."/>
            <person name="Liu B."/>
            <person name="Ren Y."/>
            <person name="Zhang Y."/>
            <person name="Wang H."/>
            <person name="Li S."/>
            <person name="Jiang F."/>
            <person name="Yin L."/>
            <person name="Zhang G."/>
            <person name="Qian W."/>
            <person name="Fan W."/>
        </authorList>
    </citation>
    <scope>NUCLEOTIDE SEQUENCE [LARGE SCALE GENOMIC DNA]</scope>
    <source>
        <strain evidence="16">SZHN2017</strain>
        <tissue evidence="16">Muscle</tissue>
    </source>
</reference>
<feature type="region of interest" description="Disordered" evidence="14">
    <location>
        <begin position="17"/>
        <end position="59"/>
    </location>
</feature>
<dbReference type="SUPFAM" id="SSF47090">
    <property type="entry name" value="PGBD-like"/>
    <property type="match status" value="1"/>
</dbReference>
<evidence type="ECO:0000256" key="13">
    <source>
        <dbReference type="PROSITE-ProRule" id="PRU01011"/>
    </source>
</evidence>
<evidence type="ECO:0000259" key="15">
    <source>
        <dbReference type="SMART" id="SM00235"/>
    </source>
</evidence>
<keyword evidence="8" id="KW-0482">Metalloprotease</keyword>
<dbReference type="InterPro" id="IPR001818">
    <property type="entry name" value="Pept_M10_metallopeptidase"/>
</dbReference>
<gene>
    <name evidence="16" type="ORF">C0Q70_08339</name>
</gene>
<dbReference type="InterPro" id="IPR033739">
    <property type="entry name" value="M10A_MMP"/>
</dbReference>
<keyword evidence="12" id="KW-0106">Calcium</keyword>
<dbReference type="CDD" id="cd00094">
    <property type="entry name" value="HX"/>
    <property type="match status" value="1"/>
</dbReference>
<feature type="binding site" description="in inhibited form" evidence="12">
    <location>
        <position position="23"/>
    </location>
    <ligand>
        <name>Zn(2+)</name>
        <dbReference type="ChEBI" id="CHEBI:29105"/>
        <label>2</label>
        <note>catalytic</note>
    </ligand>
</feature>
<dbReference type="InterPro" id="IPR036375">
    <property type="entry name" value="Hemopexin-like_dom_sf"/>
</dbReference>
<evidence type="ECO:0000256" key="11">
    <source>
        <dbReference type="PIRSR" id="PIRSR001191-2"/>
    </source>
</evidence>
<dbReference type="PIRSF" id="PIRSF001191">
    <property type="entry name" value="Peptidase_M10A_matrix"/>
    <property type="match status" value="1"/>
</dbReference>
<dbReference type="PRINTS" id="PR00138">
    <property type="entry name" value="MATRIXIN"/>
</dbReference>
<feature type="region of interest" description="Disordered" evidence="14">
    <location>
        <begin position="226"/>
        <end position="259"/>
    </location>
</feature>
<dbReference type="FunFam" id="2.110.10.10:FF:000018">
    <property type="entry name" value="Matrix metallopeptidase 25b"/>
    <property type="match status" value="1"/>
</dbReference>
<evidence type="ECO:0000256" key="14">
    <source>
        <dbReference type="SAM" id="MobiDB-lite"/>
    </source>
</evidence>
<dbReference type="GO" id="GO:0030574">
    <property type="term" value="P:collagen catabolic process"/>
    <property type="evidence" value="ECO:0007669"/>
    <property type="project" value="TreeGrafter"/>
</dbReference>
<feature type="binding site" evidence="12">
    <location>
        <position position="266"/>
    </location>
    <ligand>
        <name>Ca(2+)</name>
        <dbReference type="ChEBI" id="CHEBI:29108"/>
        <label>4</label>
    </ligand>
</feature>
<evidence type="ECO:0000256" key="7">
    <source>
        <dbReference type="ARBA" id="ARBA00022833"/>
    </source>
</evidence>
<evidence type="ECO:0000313" key="16">
    <source>
        <dbReference type="EMBL" id="PVD32892.1"/>
    </source>
</evidence>
<evidence type="ECO:0000256" key="3">
    <source>
        <dbReference type="ARBA" id="ARBA00022723"/>
    </source>
</evidence>
<feature type="repeat" description="Hemopexin" evidence="13">
    <location>
        <begin position="309"/>
        <end position="358"/>
    </location>
</feature>
<dbReference type="EMBL" id="PZQS01000004">
    <property type="protein sequence ID" value="PVD32892.1"/>
    <property type="molecule type" value="Genomic_DNA"/>
</dbReference>
<keyword evidence="4" id="KW-0732">Signal</keyword>
<dbReference type="Gene3D" id="3.40.390.10">
    <property type="entry name" value="Collagenase (Catalytic Domain)"/>
    <property type="match status" value="1"/>
</dbReference>
<dbReference type="GO" id="GO:0030198">
    <property type="term" value="P:extracellular matrix organization"/>
    <property type="evidence" value="ECO:0007669"/>
    <property type="project" value="TreeGrafter"/>
</dbReference>
<feature type="compositionally biased region" description="Low complexity" evidence="14">
    <location>
        <begin position="229"/>
        <end position="239"/>
    </location>
</feature>
<keyword evidence="2" id="KW-0645">Protease</keyword>
<keyword evidence="3 11" id="KW-0479">Metal-binding</keyword>
<evidence type="ECO:0000256" key="4">
    <source>
        <dbReference type="ARBA" id="ARBA00022729"/>
    </source>
</evidence>
<feature type="repeat" description="Hemopexin" evidence="13">
    <location>
        <begin position="262"/>
        <end position="305"/>
    </location>
</feature>
<dbReference type="CDD" id="cd04278">
    <property type="entry name" value="ZnMc_MMP"/>
    <property type="match status" value="1"/>
</dbReference>
<keyword evidence="7 11" id="KW-0862">Zinc</keyword>
<feature type="domain" description="Peptidase metallopeptidase" evidence="15">
    <location>
        <begin position="58"/>
        <end position="218"/>
    </location>
</feature>
<dbReference type="OrthoDB" id="406838at2759"/>
<feature type="active site" evidence="10">
    <location>
        <position position="174"/>
    </location>
</feature>
<evidence type="ECO:0000256" key="10">
    <source>
        <dbReference type="PIRSR" id="PIRSR001191-1"/>
    </source>
</evidence>
<protein>
    <recommendedName>
        <fullName evidence="15">Peptidase metallopeptidase domain-containing protein</fullName>
    </recommendedName>
</protein>
<feature type="binding site" evidence="12">
    <location>
        <position position="112"/>
    </location>
    <ligand>
        <name>Ca(2+)</name>
        <dbReference type="ChEBI" id="CHEBI:29108"/>
        <label>2</label>
    </ligand>
</feature>
<feature type="binding site" evidence="11">
    <location>
        <position position="177"/>
    </location>
    <ligand>
        <name>Zn(2+)</name>
        <dbReference type="ChEBI" id="CHEBI:29105"/>
        <label>2</label>
        <note>catalytic</note>
    </ligand>
</feature>
<dbReference type="GO" id="GO:0031012">
    <property type="term" value="C:extracellular matrix"/>
    <property type="evidence" value="ECO:0007669"/>
    <property type="project" value="InterPro"/>
</dbReference>
<feature type="binding site" evidence="12">
    <location>
        <position position="77"/>
    </location>
    <ligand>
        <name>Ca(2+)</name>
        <dbReference type="ChEBI" id="CHEBI:29108"/>
        <label>1</label>
    </ligand>
</feature>
<dbReference type="Proteomes" id="UP000245119">
    <property type="component" value="Linkage Group LG4"/>
</dbReference>
<evidence type="ECO:0000313" key="17">
    <source>
        <dbReference type="Proteomes" id="UP000245119"/>
    </source>
</evidence>
<keyword evidence="5" id="KW-0677">Repeat</keyword>